<dbReference type="RefSeq" id="WP_146397513.1">
    <property type="nucleotide sequence ID" value="NZ_SJPJ01000001.1"/>
</dbReference>
<comment type="caution">
    <text evidence="2">The sequence shown here is derived from an EMBL/GenBank/DDBJ whole genome shotgun (WGS) entry which is preliminary data.</text>
</comment>
<proteinExistence type="predicted"/>
<evidence type="ECO:0000313" key="2">
    <source>
        <dbReference type="EMBL" id="TWT81537.1"/>
    </source>
</evidence>
<dbReference type="Proteomes" id="UP000315010">
    <property type="component" value="Unassembled WGS sequence"/>
</dbReference>
<name>A0A5C5Z3K3_9BACT</name>
<dbReference type="AlphaFoldDB" id="A0A5C5Z3K3"/>
<organism evidence="2 3">
    <name type="scientific">Novipirellula herctigrandis</name>
    <dbReference type="NCBI Taxonomy" id="2527986"/>
    <lineage>
        <taxon>Bacteria</taxon>
        <taxon>Pseudomonadati</taxon>
        <taxon>Planctomycetota</taxon>
        <taxon>Planctomycetia</taxon>
        <taxon>Pirellulales</taxon>
        <taxon>Pirellulaceae</taxon>
        <taxon>Novipirellula</taxon>
    </lineage>
</organism>
<sequence length="103" mass="11888">MRICRADAISLVRNVCNRYKTKGEYLYAYVLAWPPKKRPEVELTFLASGNTRIGKIESVEMLGRDGDVQWEHHRDGFRVTCSTSITLTSFVSIYSTRENLEKL</sequence>
<gene>
    <name evidence="2" type="ORF">CA13_29900</name>
</gene>
<protein>
    <recommendedName>
        <fullName evidence="1">Alpha-L-fucosidase C-terminal domain-containing protein</fullName>
    </recommendedName>
</protein>
<evidence type="ECO:0000313" key="3">
    <source>
        <dbReference type="Proteomes" id="UP000315010"/>
    </source>
</evidence>
<evidence type="ECO:0000259" key="1">
    <source>
        <dbReference type="Pfam" id="PF16757"/>
    </source>
</evidence>
<accession>A0A5C5Z3K3</accession>
<dbReference type="InterPro" id="IPR031919">
    <property type="entry name" value="Fucosidase_C"/>
</dbReference>
<dbReference type="EMBL" id="SJPJ01000001">
    <property type="protein sequence ID" value="TWT81537.1"/>
    <property type="molecule type" value="Genomic_DNA"/>
</dbReference>
<feature type="domain" description="Alpha-L-fucosidase C-terminal" evidence="1">
    <location>
        <begin position="19"/>
        <end position="82"/>
    </location>
</feature>
<dbReference type="Pfam" id="PF16757">
    <property type="entry name" value="Fucosidase_C"/>
    <property type="match status" value="1"/>
</dbReference>
<dbReference type="Gene3D" id="2.60.40.1180">
    <property type="entry name" value="Golgi alpha-mannosidase II"/>
    <property type="match status" value="1"/>
</dbReference>
<keyword evidence="3" id="KW-1185">Reference proteome</keyword>
<reference evidence="2 3" key="1">
    <citation type="submission" date="2019-02" db="EMBL/GenBank/DDBJ databases">
        <title>Deep-cultivation of Planctomycetes and their phenomic and genomic characterization uncovers novel biology.</title>
        <authorList>
            <person name="Wiegand S."/>
            <person name="Jogler M."/>
            <person name="Boedeker C."/>
            <person name="Pinto D."/>
            <person name="Vollmers J."/>
            <person name="Rivas-Marin E."/>
            <person name="Kohn T."/>
            <person name="Peeters S.H."/>
            <person name="Heuer A."/>
            <person name="Rast P."/>
            <person name="Oberbeckmann S."/>
            <person name="Bunk B."/>
            <person name="Jeske O."/>
            <person name="Meyerdierks A."/>
            <person name="Storesund J.E."/>
            <person name="Kallscheuer N."/>
            <person name="Luecker S."/>
            <person name="Lage O.M."/>
            <person name="Pohl T."/>
            <person name="Merkel B.J."/>
            <person name="Hornburger P."/>
            <person name="Mueller R.-W."/>
            <person name="Bruemmer F."/>
            <person name="Labrenz M."/>
            <person name="Spormann A.M."/>
            <person name="Op Den Camp H."/>
            <person name="Overmann J."/>
            <person name="Amann R."/>
            <person name="Jetten M.S.M."/>
            <person name="Mascher T."/>
            <person name="Medema M.H."/>
            <person name="Devos D.P."/>
            <person name="Kaster A.-K."/>
            <person name="Ovreas L."/>
            <person name="Rohde M."/>
            <person name="Galperin M.Y."/>
            <person name="Jogler C."/>
        </authorList>
    </citation>
    <scope>NUCLEOTIDE SEQUENCE [LARGE SCALE GENOMIC DNA]</scope>
    <source>
        <strain evidence="2 3">CA13</strain>
    </source>
</reference>
<dbReference type="InterPro" id="IPR013780">
    <property type="entry name" value="Glyco_hydro_b"/>
</dbReference>